<dbReference type="PROSITE" id="PS00584">
    <property type="entry name" value="PFKB_KINASES_2"/>
    <property type="match status" value="1"/>
</dbReference>
<dbReference type="HOGENOM" id="CLU_027634_8_0_6"/>
<dbReference type="InterPro" id="IPR002173">
    <property type="entry name" value="Carboh/pur_kinase_PfkB_CS"/>
</dbReference>
<dbReference type="InterPro" id="IPR011611">
    <property type="entry name" value="PfkB_dom"/>
</dbReference>
<dbReference type="AlphaFoldDB" id="K4KZA1"/>
<dbReference type="GO" id="GO:0042840">
    <property type="term" value="P:D-glucuronate catabolic process"/>
    <property type="evidence" value="ECO:0007669"/>
    <property type="project" value="TreeGrafter"/>
</dbReference>
<dbReference type="RefSeq" id="WP_015047406.1">
    <property type="nucleotide sequence ID" value="NC_018868.3"/>
</dbReference>
<feature type="domain" description="Carbohydrate kinase PfkB" evidence="4">
    <location>
        <begin position="1"/>
        <end position="293"/>
    </location>
</feature>
<sequence>MKGIAAIGEVMIELAPLHPPTLRLGYAGDTYNTAIYLARHGVPVSYCTHLGQDRHSDAILAQLAHEQVNTQLISRHPIRLPGLYMINNLPDGEREFSYWRDQSAARLLFSEVQPPVGLFEHAMIYLSGITLAIISPEARAHLFEQLADYRARGGRVAFDSNYRPRLWPDQATAQNTTRQCLQLTDIALLTLDDEQLLWGEADEAISLARLRALGLTELVVKRGAKPALVSEQGGDWQPCPVVKVSNVIDTTAAGDSFNAGYLSARLMSANCATAVRTGALCAGAVIQHKGAIVDRDAYNTSHQDLSQQS</sequence>
<dbReference type="PANTHER" id="PTHR43085">
    <property type="entry name" value="HEXOKINASE FAMILY MEMBER"/>
    <property type="match status" value="1"/>
</dbReference>
<dbReference type="SUPFAM" id="SSF53613">
    <property type="entry name" value="Ribokinase-like"/>
    <property type="match status" value="1"/>
</dbReference>
<reference evidence="5 6" key="1">
    <citation type="journal article" date="2013" name="Genome Announc.">
        <title>Complete genome sequence of Simiduia agarivorans SA1(T), a marine bacterium able to degrade a variety of polysaccharides.</title>
        <authorList>
            <person name="Lin S.Y."/>
            <person name="Shieh W.Y."/>
            <person name="Chen J.S."/>
            <person name="Tang S.L."/>
        </authorList>
    </citation>
    <scope>NUCLEOTIDE SEQUENCE [LARGE SCALE GENOMIC DNA]</scope>
    <source>
        <strain evidence="6">DSM 21679 / JCM 13881 / BCRC 17597 / SA1</strain>
    </source>
</reference>
<dbReference type="KEGG" id="saga:M5M_10305"/>
<evidence type="ECO:0000313" key="5">
    <source>
        <dbReference type="EMBL" id="AFU99242.1"/>
    </source>
</evidence>
<dbReference type="GO" id="GO:0006974">
    <property type="term" value="P:DNA damage response"/>
    <property type="evidence" value="ECO:0007669"/>
    <property type="project" value="TreeGrafter"/>
</dbReference>
<protein>
    <submittedName>
        <fullName evidence="5">2-keto-3-deoxygluconate kinase</fullName>
    </submittedName>
</protein>
<dbReference type="Proteomes" id="UP000000466">
    <property type="component" value="Chromosome"/>
</dbReference>
<dbReference type="eggNOG" id="COG0524">
    <property type="taxonomic scope" value="Bacteria"/>
</dbReference>
<dbReference type="Pfam" id="PF00294">
    <property type="entry name" value="PfkB"/>
    <property type="match status" value="1"/>
</dbReference>
<dbReference type="STRING" id="1117647.M5M_10305"/>
<dbReference type="InterPro" id="IPR050306">
    <property type="entry name" value="PfkB_Carbo_kinase"/>
</dbReference>
<dbReference type="Gene3D" id="3.40.1190.20">
    <property type="match status" value="1"/>
</dbReference>
<keyword evidence="3 5" id="KW-0418">Kinase</keyword>
<dbReference type="EMBL" id="CP003746">
    <property type="protein sequence ID" value="AFU99242.1"/>
    <property type="molecule type" value="Genomic_DNA"/>
</dbReference>
<dbReference type="GO" id="GO:0008673">
    <property type="term" value="F:2-dehydro-3-deoxygluconokinase activity"/>
    <property type="evidence" value="ECO:0007669"/>
    <property type="project" value="TreeGrafter"/>
</dbReference>
<dbReference type="OrthoDB" id="9776822at2"/>
<comment type="similarity">
    <text evidence="1">Belongs to the carbohydrate kinase PfkB family.</text>
</comment>
<evidence type="ECO:0000256" key="2">
    <source>
        <dbReference type="ARBA" id="ARBA00022679"/>
    </source>
</evidence>
<evidence type="ECO:0000256" key="1">
    <source>
        <dbReference type="ARBA" id="ARBA00010688"/>
    </source>
</evidence>
<keyword evidence="2" id="KW-0808">Transferase</keyword>
<proteinExistence type="inferred from homology"/>
<dbReference type="InterPro" id="IPR029056">
    <property type="entry name" value="Ribokinase-like"/>
</dbReference>
<dbReference type="PANTHER" id="PTHR43085:SF15">
    <property type="entry name" value="2-DEHYDRO-3-DEOXYGLUCONOKINASE"/>
    <property type="match status" value="1"/>
</dbReference>
<organism evidence="5 6">
    <name type="scientific">Simiduia agarivorans (strain DSM 21679 / JCM 13881 / BCRC 17597 / SA1)</name>
    <dbReference type="NCBI Taxonomy" id="1117647"/>
    <lineage>
        <taxon>Bacteria</taxon>
        <taxon>Pseudomonadati</taxon>
        <taxon>Pseudomonadota</taxon>
        <taxon>Gammaproteobacteria</taxon>
        <taxon>Cellvibrionales</taxon>
        <taxon>Cellvibrionaceae</taxon>
        <taxon>Simiduia</taxon>
    </lineage>
</organism>
<name>K4KZA1_SIMAS</name>
<dbReference type="GO" id="GO:0005829">
    <property type="term" value="C:cytosol"/>
    <property type="evidence" value="ECO:0007669"/>
    <property type="project" value="TreeGrafter"/>
</dbReference>
<keyword evidence="6" id="KW-1185">Reference proteome</keyword>
<accession>K4KZA1</accession>
<evidence type="ECO:0000313" key="6">
    <source>
        <dbReference type="Proteomes" id="UP000000466"/>
    </source>
</evidence>
<evidence type="ECO:0000256" key="3">
    <source>
        <dbReference type="ARBA" id="ARBA00022777"/>
    </source>
</evidence>
<dbReference type="GO" id="GO:0019698">
    <property type="term" value="P:D-galacturonate catabolic process"/>
    <property type="evidence" value="ECO:0007669"/>
    <property type="project" value="TreeGrafter"/>
</dbReference>
<gene>
    <name evidence="5" type="ordered locus">M5M_10305</name>
</gene>
<dbReference type="CDD" id="cd01166">
    <property type="entry name" value="KdgK"/>
    <property type="match status" value="1"/>
</dbReference>
<evidence type="ECO:0000259" key="4">
    <source>
        <dbReference type="Pfam" id="PF00294"/>
    </source>
</evidence>